<proteinExistence type="predicted"/>
<name>A0A7W4W1P3_9ACTN</name>
<gene>
    <name evidence="1" type="ORF">FHU40_005520</name>
</gene>
<dbReference type="Proteomes" id="UP000589626">
    <property type="component" value="Unassembled WGS sequence"/>
</dbReference>
<sequence length="85" mass="8937">MDRSALSAETIRELAASRGLPLTADQVAGVQGFQRAMAGDLARLRSVPLDFVGDLRIPADATAWLEGFPEIGPGGHPVPVDREGV</sequence>
<protein>
    <submittedName>
        <fullName evidence="1">Uncharacterized protein</fullName>
    </submittedName>
</protein>
<reference evidence="1 2" key="1">
    <citation type="submission" date="2020-08" db="EMBL/GenBank/DDBJ databases">
        <title>Sequencing the genomes of 1000 actinobacteria strains.</title>
        <authorList>
            <person name="Klenk H.-P."/>
        </authorList>
    </citation>
    <scope>NUCLEOTIDE SEQUENCE [LARGE SCALE GENOMIC DNA]</scope>
    <source>
        <strain evidence="1 2">DSM 105498</strain>
    </source>
</reference>
<accession>A0A7W4W1P3</accession>
<dbReference type="AlphaFoldDB" id="A0A7W4W1P3"/>
<comment type="caution">
    <text evidence="1">The sequence shown here is derived from an EMBL/GenBank/DDBJ whole genome shotgun (WGS) entry which is preliminary data.</text>
</comment>
<evidence type="ECO:0000313" key="1">
    <source>
        <dbReference type="EMBL" id="MBB3045660.1"/>
    </source>
</evidence>
<evidence type="ECO:0000313" key="2">
    <source>
        <dbReference type="Proteomes" id="UP000589626"/>
    </source>
</evidence>
<dbReference type="EMBL" id="JACHWR010000016">
    <property type="protein sequence ID" value="MBB3045660.1"/>
    <property type="molecule type" value="Genomic_DNA"/>
</dbReference>
<keyword evidence="2" id="KW-1185">Reference proteome</keyword>
<organism evidence="1 2">
    <name type="scientific">Nocardioides soli</name>
    <dbReference type="NCBI Taxonomy" id="1036020"/>
    <lineage>
        <taxon>Bacteria</taxon>
        <taxon>Bacillati</taxon>
        <taxon>Actinomycetota</taxon>
        <taxon>Actinomycetes</taxon>
        <taxon>Propionibacteriales</taxon>
        <taxon>Nocardioidaceae</taxon>
        <taxon>Nocardioides</taxon>
    </lineage>
</organism>
<dbReference type="RefSeq" id="WP_183595623.1">
    <property type="nucleotide sequence ID" value="NZ_JACHWR010000016.1"/>
</dbReference>